<accession>A0A7J7LNU4</accession>
<dbReference type="Pfam" id="PF00274">
    <property type="entry name" value="Glycolytic"/>
    <property type="match status" value="1"/>
</dbReference>
<keyword evidence="6" id="KW-0456">Lyase</keyword>
<dbReference type="EMBL" id="JACGCM010002137">
    <property type="protein sequence ID" value="KAF6144210.1"/>
    <property type="molecule type" value="Genomic_DNA"/>
</dbReference>
<reference evidence="7 8" key="1">
    <citation type="journal article" date="2020" name="IScience">
        <title>Genome Sequencing of the Endangered Kingdonia uniflora (Circaeasteraceae, Ranunculales) Reveals Potential Mechanisms of Evolutionary Specialization.</title>
        <authorList>
            <person name="Sun Y."/>
            <person name="Deng T."/>
            <person name="Zhang A."/>
            <person name="Moore M.J."/>
            <person name="Landis J.B."/>
            <person name="Lin N."/>
            <person name="Zhang H."/>
            <person name="Zhang X."/>
            <person name="Huang J."/>
            <person name="Zhang X."/>
            <person name="Sun H."/>
            <person name="Wang H."/>
        </authorList>
    </citation>
    <scope>NUCLEOTIDE SEQUENCE [LARGE SCALE GENOMIC DNA]</scope>
    <source>
        <strain evidence="7">TB1705</strain>
        <tissue evidence="7">Leaf</tissue>
    </source>
</reference>
<dbReference type="Proteomes" id="UP000541444">
    <property type="component" value="Unassembled WGS sequence"/>
</dbReference>
<evidence type="ECO:0000256" key="3">
    <source>
        <dbReference type="ARBA" id="ARBA00010387"/>
    </source>
</evidence>
<dbReference type="UniPathway" id="UPA00109">
    <property type="reaction ID" value="UER00183"/>
</dbReference>
<sequence length="162" mass="18354">MAAEICLSQIHELVEQPNAEFQSSPFFTKELTAFEVWPDHGCEHKKPPQQLPIVLQVSLSQYHRHRALVFLGIFLDMEPWAVDLITPWHNICMKLLNLWHMTVLSERNSVHALWIAQNGSMAHVTFLTRCKANSKATLGTYKGDAGKGEGASESLHVKDCNY</sequence>
<dbReference type="GO" id="GO:0031929">
    <property type="term" value="P:TOR signaling"/>
    <property type="evidence" value="ECO:0007669"/>
    <property type="project" value="InterPro"/>
</dbReference>
<evidence type="ECO:0000256" key="2">
    <source>
        <dbReference type="ARBA" id="ARBA00004714"/>
    </source>
</evidence>
<organism evidence="7 8">
    <name type="scientific">Kingdonia uniflora</name>
    <dbReference type="NCBI Taxonomy" id="39325"/>
    <lineage>
        <taxon>Eukaryota</taxon>
        <taxon>Viridiplantae</taxon>
        <taxon>Streptophyta</taxon>
        <taxon>Embryophyta</taxon>
        <taxon>Tracheophyta</taxon>
        <taxon>Spermatophyta</taxon>
        <taxon>Magnoliopsida</taxon>
        <taxon>Ranunculales</taxon>
        <taxon>Circaeasteraceae</taxon>
        <taxon>Kingdonia</taxon>
    </lineage>
</organism>
<dbReference type="GO" id="GO:0006096">
    <property type="term" value="P:glycolytic process"/>
    <property type="evidence" value="ECO:0007669"/>
    <property type="project" value="UniProtKB-UniPathway"/>
</dbReference>
<dbReference type="GO" id="GO:0031931">
    <property type="term" value="C:TORC1 complex"/>
    <property type="evidence" value="ECO:0007669"/>
    <property type="project" value="InterPro"/>
</dbReference>
<proteinExistence type="inferred from homology"/>
<dbReference type="GO" id="GO:0030674">
    <property type="term" value="F:protein-macromolecule adaptor activity"/>
    <property type="evidence" value="ECO:0007669"/>
    <property type="project" value="TreeGrafter"/>
</dbReference>
<protein>
    <recommendedName>
        <fullName evidence="4">fructose-bisphosphate aldolase</fullName>
        <ecNumber evidence="4">4.1.2.13</ecNumber>
    </recommendedName>
</protein>
<dbReference type="EC" id="4.1.2.13" evidence="4"/>
<dbReference type="InterPro" id="IPR004083">
    <property type="entry name" value="Raptor"/>
</dbReference>
<evidence type="ECO:0000256" key="1">
    <source>
        <dbReference type="ARBA" id="ARBA00000441"/>
    </source>
</evidence>
<comment type="catalytic activity">
    <reaction evidence="1">
        <text>beta-D-fructose 1,6-bisphosphate = D-glyceraldehyde 3-phosphate + dihydroxyacetone phosphate</text>
        <dbReference type="Rhea" id="RHEA:14729"/>
        <dbReference type="ChEBI" id="CHEBI:32966"/>
        <dbReference type="ChEBI" id="CHEBI:57642"/>
        <dbReference type="ChEBI" id="CHEBI:59776"/>
        <dbReference type="EC" id="4.1.2.13"/>
    </reaction>
</comment>
<comment type="pathway">
    <text evidence="2">Carbohydrate degradation; glycolysis; D-glyceraldehyde 3-phosphate and glycerone phosphate from D-glucose: step 4/4.</text>
</comment>
<dbReference type="Gene3D" id="3.20.20.70">
    <property type="entry name" value="Aldolase class I"/>
    <property type="match status" value="1"/>
</dbReference>
<gene>
    <name evidence="7" type="ORF">GIB67_004883</name>
</gene>
<dbReference type="OrthoDB" id="1705513at2759"/>
<dbReference type="PRINTS" id="PR01547">
    <property type="entry name" value="YEAST176DUF"/>
</dbReference>
<comment type="caution">
    <text evidence="7">The sequence shown here is derived from an EMBL/GenBank/DDBJ whole genome shotgun (WGS) entry which is preliminary data.</text>
</comment>
<dbReference type="GO" id="GO:0010506">
    <property type="term" value="P:regulation of autophagy"/>
    <property type="evidence" value="ECO:0007669"/>
    <property type="project" value="TreeGrafter"/>
</dbReference>
<dbReference type="GO" id="GO:0005737">
    <property type="term" value="C:cytoplasm"/>
    <property type="evidence" value="ECO:0007669"/>
    <property type="project" value="TreeGrafter"/>
</dbReference>
<dbReference type="InterPro" id="IPR000741">
    <property type="entry name" value="FBA_I"/>
</dbReference>
<dbReference type="GO" id="GO:0030307">
    <property type="term" value="P:positive regulation of cell growth"/>
    <property type="evidence" value="ECO:0007669"/>
    <property type="project" value="TreeGrafter"/>
</dbReference>
<evidence type="ECO:0000313" key="8">
    <source>
        <dbReference type="Proteomes" id="UP000541444"/>
    </source>
</evidence>
<evidence type="ECO:0000256" key="5">
    <source>
        <dbReference type="ARBA" id="ARBA00023152"/>
    </source>
</evidence>
<keyword evidence="8" id="KW-1185">Reference proteome</keyword>
<dbReference type="GO" id="GO:0009267">
    <property type="term" value="P:cellular response to starvation"/>
    <property type="evidence" value="ECO:0007669"/>
    <property type="project" value="TreeGrafter"/>
</dbReference>
<dbReference type="PANTHER" id="PTHR12848:SF16">
    <property type="entry name" value="REGULATORY-ASSOCIATED PROTEIN OF MTOR"/>
    <property type="match status" value="1"/>
</dbReference>
<dbReference type="InterPro" id="IPR013785">
    <property type="entry name" value="Aldolase_TIM"/>
</dbReference>
<dbReference type="PANTHER" id="PTHR12848">
    <property type="entry name" value="REGULATORY-ASSOCIATED PROTEIN OF MTOR"/>
    <property type="match status" value="1"/>
</dbReference>
<dbReference type="GO" id="GO:0004332">
    <property type="term" value="F:fructose-bisphosphate aldolase activity"/>
    <property type="evidence" value="ECO:0007669"/>
    <property type="project" value="UniProtKB-EC"/>
</dbReference>
<name>A0A7J7LNU4_9MAGN</name>
<comment type="similarity">
    <text evidence="3">Belongs to the class I fructose-bisphosphate aldolase family.</text>
</comment>
<evidence type="ECO:0000256" key="4">
    <source>
        <dbReference type="ARBA" id="ARBA00013068"/>
    </source>
</evidence>
<keyword evidence="5" id="KW-0324">Glycolysis</keyword>
<dbReference type="GO" id="GO:0071230">
    <property type="term" value="P:cellular response to amino acid stimulus"/>
    <property type="evidence" value="ECO:0007669"/>
    <property type="project" value="TreeGrafter"/>
</dbReference>
<dbReference type="AlphaFoldDB" id="A0A7J7LNU4"/>
<evidence type="ECO:0000256" key="6">
    <source>
        <dbReference type="ARBA" id="ARBA00023239"/>
    </source>
</evidence>
<evidence type="ECO:0000313" key="7">
    <source>
        <dbReference type="EMBL" id="KAF6144210.1"/>
    </source>
</evidence>